<dbReference type="PANTHER" id="PTHR35004">
    <property type="entry name" value="TRANSPOSASE RV3428C-RELATED"/>
    <property type="match status" value="1"/>
</dbReference>
<dbReference type="PROSITE" id="PS50994">
    <property type="entry name" value="INTEGRASE"/>
    <property type="match status" value="1"/>
</dbReference>
<dbReference type="GO" id="GO:0003676">
    <property type="term" value="F:nucleic acid binding"/>
    <property type="evidence" value="ECO:0007669"/>
    <property type="project" value="InterPro"/>
</dbReference>
<accession>A0A5C1QPH9</accession>
<dbReference type="Gene3D" id="3.30.420.10">
    <property type="entry name" value="Ribonuclease H-like superfamily/Ribonuclease H"/>
    <property type="match status" value="1"/>
</dbReference>
<gene>
    <name evidence="2" type="ORF">EXM22_14645</name>
</gene>
<dbReference type="KEGG" id="ock:EXM22_14645"/>
<dbReference type="EMBL" id="CP036150">
    <property type="protein sequence ID" value="QEN09159.1"/>
    <property type="molecule type" value="Genomic_DNA"/>
</dbReference>
<dbReference type="OrthoDB" id="92877at2"/>
<organism evidence="2 3">
    <name type="scientific">Oceanispirochaeta crateris</name>
    <dbReference type="NCBI Taxonomy" id="2518645"/>
    <lineage>
        <taxon>Bacteria</taxon>
        <taxon>Pseudomonadati</taxon>
        <taxon>Spirochaetota</taxon>
        <taxon>Spirochaetia</taxon>
        <taxon>Spirochaetales</taxon>
        <taxon>Spirochaetaceae</taxon>
        <taxon>Oceanispirochaeta</taxon>
    </lineage>
</organism>
<evidence type="ECO:0000313" key="2">
    <source>
        <dbReference type="EMBL" id="QEN09159.1"/>
    </source>
</evidence>
<dbReference type="InterPro" id="IPR001584">
    <property type="entry name" value="Integrase_cat-core"/>
</dbReference>
<proteinExistence type="predicted"/>
<name>A0A5C1QPH9_9SPIO</name>
<sequence>MHLKTICCCVDERAHYTPFRTIDIFQHLLNCFEYIGGIPHEIVIDQDRALVVSENQDDIILTKQFKDFKKEMGFSLYVCRKADPESKGKVENLVKFVKTSFFSGRQFNSFEEISPRLDSWLERRANGKIC</sequence>
<dbReference type="AlphaFoldDB" id="A0A5C1QPH9"/>
<dbReference type="GO" id="GO:0015074">
    <property type="term" value="P:DNA integration"/>
    <property type="evidence" value="ECO:0007669"/>
    <property type="project" value="InterPro"/>
</dbReference>
<dbReference type="Proteomes" id="UP000324209">
    <property type="component" value="Chromosome"/>
</dbReference>
<dbReference type="SUPFAM" id="SSF53098">
    <property type="entry name" value="Ribonuclease H-like"/>
    <property type="match status" value="1"/>
</dbReference>
<reference evidence="2 3" key="1">
    <citation type="submission" date="2019-02" db="EMBL/GenBank/DDBJ databases">
        <title>Complete Genome Sequence and Methylome Analysis of free living Spirochaetas.</title>
        <authorList>
            <person name="Fomenkov A."/>
            <person name="Dubinina G."/>
            <person name="Leshcheva N."/>
            <person name="Mikheeva N."/>
            <person name="Grabovich M."/>
            <person name="Vincze T."/>
            <person name="Roberts R.J."/>
        </authorList>
    </citation>
    <scope>NUCLEOTIDE SEQUENCE [LARGE SCALE GENOMIC DNA]</scope>
    <source>
        <strain evidence="2 3">K2</strain>
    </source>
</reference>
<dbReference type="InterPro" id="IPR012337">
    <property type="entry name" value="RNaseH-like_sf"/>
</dbReference>
<dbReference type="InterPro" id="IPR036397">
    <property type="entry name" value="RNaseH_sf"/>
</dbReference>
<protein>
    <submittedName>
        <fullName evidence="2">Transposase</fullName>
    </submittedName>
</protein>
<feature type="domain" description="Integrase catalytic" evidence="1">
    <location>
        <begin position="21"/>
        <end position="130"/>
    </location>
</feature>
<dbReference type="PANTHER" id="PTHR35004:SF6">
    <property type="entry name" value="TRANSPOSASE"/>
    <property type="match status" value="1"/>
</dbReference>
<evidence type="ECO:0000259" key="1">
    <source>
        <dbReference type="PROSITE" id="PS50994"/>
    </source>
</evidence>
<keyword evidence="3" id="KW-1185">Reference proteome</keyword>
<evidence type="ECO:0000313" key="3">
    <source>
        <dbReference type="Proteomes" id="UP000324209"/>
    </source>
</evidence>